<name>A0ABT2ZPG6_9RHOB</name>
<evidence type="ECO:0000313" key="2">
    <source>
        <dbReference type="Proteomes" id="UP001652564"/>
    </source>
</evidence>
<keyword evidence="2" id="KW-1185">Reference proteome</keyword>
<dbReference type="SUPFAM" id="SSF53254">
    <property type="entry name" value="Phosphoglycerate mutase-like"/>
    <property type="match status" value="1"/>
</dbReference>
<reference evidence="1 2" key="1">
    <citation type="submission" date="2022-10" db="EMBL/GenBank/DDBJ databases">
        <title>Defluviimonas sp. nov., isolated from ocean surface sediments.</title>
        <authorList>
            <person name="He W."/>
            <person name="Wang L."/>
            <person name="Zhang D.-F."/>
        </authorList>
    </citation>
    <scope>NUCLEOTIDE SEQUENCE [LARGE SCALE GENOMIC DNA]</scope>
    <source>
        <strain evidence="1 2">WL0050</strain>
    </source>
</reference>
<evidence type="ECO:0000313" key="1">
    <source>
        <dbReference type="EMBL" id="MCV2873045.1"/>
    </source>
</evidence>
<dbReference type="SMART" id="SM00855">
    <property type="entry name" value="PGAM"/>
    <property type="match status" value="1"/>
</dbReference>
<dbReference type="InterPro" id="IPR050275">
    <property type="entry name" value="PGM_Phosphatase"/>
</dbReference>
<dbReference type="EMBL" id="JAOWKZ010000003">
    <property type="protein sequence ID" value="MCV2873045.1"/>
    <property type="molecule type" value="Genomic_DNA"/>
</dbReference>
<sequence length="191" mass="21382">MIIYLVRHGETATSGQSFAGRTDVAMTERGHRQAQRIAEELRAAPIRAVLTSPLRRAFETAAPVAALHGLVPVVEHDLTEFDFGVYEGKSKRETSLRLRKDHLCVPVPGGESLHDVWIRTGRVADRMLALRDRSCEVVVVGHFWSNRLLFSRLAGLDFEPACRSRSYRPECGASTTLPLRLDSISSFERLK</sequence>
<comment type="caution">
    <text evidence="1">The sequence shown here is derived from an EMBL/GenBank/DDBJ whole genome shotgun (WGS) entry which is preliminary data.</text>
</comment>
<dbReference type="InterPro" id="IPR013078">
    <property type="entry name" value="His_Pase_superF_clade-1"/>
</dbReference>
<gene>
    <name evidence="1" type="ORF">OEZ71_12145</name>
</gene>
<dbReference type="CDD" id="cd07067">
    <property type="entry name" value="HP_PGM_like"/>
    <property type="match status" value="1"/>
</dbReference>
<protein>
    <submittedName>
        <fullName evidence="1">Histidine phosphatase family protein</fullName>
    </submittedName>
</protein>
<dbReference type="Gene3D" id="3.40.50.1240">
    <property type="entry name" value="Phosphoglycerate mutase-like"/>
    <property type="match status" value="1"/>
</dbReference>
<dbReference type="Proteomes" id="UP001652564">
    <property type="component" value="Unassembled WGS sequence"/>
</dbReference>
<dbReference type="PANTHER" id="PTHR48100">
    <property type="entry name" value="BROAD-SPECIFICITY PHOSPHATASE YOR283W-RELATED"/>
    <property type="match status" value="1"/>
</dbReference>
<organism evidence="1 2">
    <name type="scientific">Albidovulum litorale</name>
    <dbReference type="NCBI Taxonomy" id="2984134"/>
    <lineage>
        <taxon>Bacteria</taxon>
        <taxon>Pseudomonadati</taxon>
        <taxon>Pseudomonadota</taxon>
        <taxon>Alphaproteobacteria</taxon>
        <taxon>Rhodobacterales</taxon>
        <taxon>Paracoccaceae</taxon>
        <taxon>Albidovulum</taxon>
    </lineage>
</organism>
<proteinExistence type="predicted"/>
<accession>A0ABT2ZPG6</accession>
<dbReference type="RefSeq" id="WP_263740262.1">
    <property type="nucleotide sequence ID" value="NZ_JAOWKZ010000003.1"/>
</dbReference>
<dbReference type="InterPro" id="IPR029033">
    <property type="entry name" value="His_PPase_superfam"/>
</dbReference>
<dbReference type="Pfam" id="PF00300">
    <property type="entry name" value="His_Phos_1"/>
    <property type="match status" value="1"/>
</dbReference>